<evidence type="ECO:0000313" key="3">
    <source>
        <dbReference type="Proteomes" id="UP001633002"/>
    </source>
</evidence>
<protein>
    <submittedName>
        <fullName evidence="2">Uncharacterized protein</fullName>
    </submittedName>
</protein>
<organism evidence="2 3">
    <name type="scientific">Riccia sorocarpa</name>
    <dbReference type="NCBI Taxonomy" id="122646"/>
    <lineage>
        <taxon>Eukaryota</taxon>
        <taxon>Viridiplantae</taxon>
        <taxon>Streptophyta</taxon>
        <taxon>Embryophyta</taxon>
        <taxon>Marchantiophyta</taxon>
        <taxon>Marchantiopsida</taxon>
        <taxon>Marchantiidae</taxon>
        <taxon>Marchantiales</taxon>
        <taxon>Ricciaceae</taxon>
        <taxon>Riccia</taxon>
    </lineage>
</organism>
<evidence type="ECO:0000256" key="1">
    <source>
        <dbReference type="SAM" id="MobiDB-lite"/>
    </source>
</evidence>
<feature type="compositionally biased region" description="Basic and acidic residues" evidence="1">
    <location>
        <begin position="105"/>
        <end position="150"/>
    </location>
</feature>
<comment type="caution">
    <text evidence="2">The sequence shown here is derived from an EMBL/GenBank/DDBJ whole genome shotgun (WGS) entry which is preliminary data.</text>
</comment>
<name>A0ABD3GG74_9MARC</name>
<proteinExistence type="predicted"/>
<feature type="region of interest" description="Disordered" evidence="1">
    <location>
        <begin position="244"/>
        <end position="285"/>
    </location>
</feature>
<keyword evidence="3" id="KW-1185">Reference proteome</keyword>
<sequence length="324" mass="35843">MEQQPRSPESRNPREIGDIFTFRGNFGRTPVTVIEKLGNIELQAGGAGCSDDLGLEEGEFDPRAGEAGNDLGLEEGEAGNDFGAPDGEWEGGERNDVLGLEEGEYDPRDGEEGLVSRDRDLGFEEGVSDSRDHEGVFDVSDRDRGGENFGKDELRVNRDERNVQFDLEEGKCVESESEEREGPNRFDIDRVLVEELTPNRGVSFLKEWHSVEKAKPTRDYCSNPTVERIDVENFPIQDCVDILPTDSQSIEGPPSELPMSSGSGSSKAAEAKRKADLEQAAKEAEDKAVDSFEGILAKVRHSRPDSSEARVYFLDLLLYFLTCS</sequence>
<evidence type="ECO:0000313" key="2">
    <source>
        <dbReference type="EMBL" id="KAL3678168.1"/>
    </source>
</evidence>
<reference evidence="2 3" key="1">
    <citation type="submission" date="2024-09" db="EMBL/GenBank/DDBJ databases">
        <title>Chromosome-scale assembly of Riccia sorocarpa.</title>
        <authorList>
            <person name="Paukszto L."/>
        </authorList>
    </citation>
    <scope>NUCLEOTIDE SEQUENCE [LARGE SCALE GENOMIC DNA]</scope>
    <source>
        <strain evidence="2">LP-2024</strain>
        <tissue evidence="2">Aerial parts of the thallus</tissue>
    </source>
</reference>
<feature type="compositionally biased region" description="Basic and acidic residues" evidence="1">
    <location>
        <begin position="269"/>
        <end position="285"/>
    </location>
</feature>
<feature type="region of interest" description="Disordered" evidence="1">
    <location>
        <begin position="47"/>
        <end position="150"/>
    </location>
</feature>
<dbReference type="AlphaFoldDB" id="A0ABD3GG74"/>
<dbReference type="Proteomes" id="UP001633002">
    <property type="component" value="Unassembled WGS sequence"/>
</dbReference>
<feature type="compositionally biased region" description="Low complexity" evidence="1">
    <location>
        <begin position="251"/>
        <end position="268"/>
    </location>
</feature>
<accession>A0ABD3GG74</accession>
<dbReference type="EMBL" id="JBJQOH010000007">
    <property type="protein sequence ID" value="KAL3678168.1"/>
    <property type="molecule type" value="Genomic_DNA"/>
</dbReference>
<gene>
    <name evidence="2" type="ORF">R1sor_021124</name>
</gene>